<keyword evidence="1" id="KW-0812">Transmembrane</keyword>
<evidence type="ECO:0000259" key="3">
    <source>
        <dbReference type="Pfam" id="PF00561"/>
    </source>
</evidence>
<feature type="transmembrane region" description="Helical" evidence="1">
    <location>
        <begin position="521"/>
        <end position="543"/>
    </location>
</feature>
<name>A0AB39BM62_9MICO</name>
<feature type="transmembrane region" description="Helical" evidence="1">
    <location>
        <begin position="550"/>
        <end position="570"/>
    </location>
</feature>
<dbReference type="GO" id="GO:0016787">
    <property type="term" value="F:hydrolase activity"/>
    <property type="evidence" value="ECO:0007669"/>
    <property type="project" value="UniProtKB-KW"/>
</dbReference>
<organism evidence="4">
    <name type="scientific">Herbiconiux sp. A18JL235</name>
    <dbReference type="NCBI Taxonomy" id="3152363"/>
    <lineage>
        <taxon>Bacteria</taxon>
        <taxon>Bacillati</taxon>
        <taxon>Actinomycetota</taxon>
        <taxon>Actinomycetes</taxon>
        <taxon>Micrococcales</taxon>
        <taxon>Microbacteriaceae</taxon>
        <taxon>Herbiconiux</taxon>
    </lineage>
</organism>
<protein>
    <submittedName>
        <fullName evidence="4">Alpha/beta fold hydrolase</fullName>
    </submittedName>
</protein>
<keyword evidence="4" id="KW-0378">Hydrolase</keyword>
<evidence type="ECO:0000256" key="2">
    <source>
        <dbReference type="SAM" id="SignalP"/>
    </source>
</evidence>
<dbReference type="Pfam" id="PF00561">
    <property type="entry name" value="Abhydrolase_1"/>
    <property type="match status" value="1"/>
</dbReference>
<feature type="transmembrane region" description="Helical" evidence="1">
    <location>
        <begin position="590"/>
        <end position="610"/>
    </location>
</feature>
<feature type="chain" id="PRO_5044259418" evidence="2">
    <location>
        <begin position="30"/>
        <end position="643"/>
    </location>
</feature>
<keyword evidence="1" id="KW-1133">Transmembrane helix</keyword>
<feature type="signal peptide" evidence="2">
    <location>
        <begin position="1"/>
        <end position="29"/>
    </location>
</feature>
<dbReference type="RefSeq" id="WP_368499647.1">
    <property type="nucleotide sequence ID" value="NZ_CP162511.1"/>
</dbReference>
<dbReference type="Gene3D" id="3.40.50.1820">
    <property type="entry name" value="alpha/beta hydrolase"/>
    <property type="match status" value="1"/>
</dbReference>
<dbReference type="InterPro" id="IPR029058">
    <property type="entry name" value="AB_hydrolase_fold"/>
</dbReference>
<dbReference type="SUPFAM" id="SSF53474">
    <property type="entry name" value="alpha/beta-Hydrolases"/>
    <property type="match status" value="1"/>
</dbReference>
<dbReference type="EMBL" id="CP162511">
    <property type="protein sequence ID" value="XDI07272.1"/>
    <property type="molecule type" value="Genomic_DNA"/>
</dbReference>
<dbReference type="InterPro" id="IPR000073">
    <property type="entry name" value="AB_hydrolase_1"/>
</dbReference>
<sequence length="643" mass="66808">MGRRTIAQITWGVVIAALLVAGQSAAANAAGVTERECEPGLPDRAVCGTLTVSEGRSNPESRFLDLPYVVIPAETQPASGTPVVTLAGGPGETTTATAEALAADPRIGGSRDVVVLAQRGSTESSAPFSCPAATSAYIDTFTTDDPPSTEMSEVGLAMQACLTAFAEAGGDTSAYTRADFSADLVDLRATLGYPTWTLYGESWSTKIMQLTAQRDNAGVDAIVLDGFSPLDRDLKGDAYFALADTLNAISARSNGEYPDLNGDLTAAAEVFSDDPAHGLLTNPVTGKQRYYSLTGSDVVTIVQQALYDPATASAVPYLLSRLADGEKDAINPFIPAALDQLTSGDLSLFWLNACRDEQPYWSADPTVAPEEGSDSTDPVPLPVLSNFTAADQLCGAIGLPPSSGELRAPTPVSQPTLIFRSDSDPLYAGPGAEAGRAVFADNQMVVVEANGRAGAASDACALDVLAGWLASPGSPVSTTNCADAAEAFPVLPADAVHPTSRFSSVVTAVDQRNWFELTIPLIFGVFAALWFVGWVIGVLVQAIRREPFGLMLASGIAPVTGLAFLGTLWLTVSAGQAAYPGFTLVGVPTIVPWLGLALLGVGFFGLIPVWRLGGRGSAALAASATLVWLAAIVWFVWVAVLPS</sequence>
<feature type="transmembrane region" description="Helical" evidence="1">
    <location>
        <begin position="617"/>
        <end position="640"/>
    </location>
</feature>
<proteinExistence type="predicted"/>
<dbReference type="AlphaFoldDB" id="A0AB39BM62"/>
<gene>
    <name evidence="4" type="ORF">ABFY20_09285</name>
</gene>
<evidence type="ECO:0000256" key="1">
    <source>
        <dbReference type="SAM" id="Phobius"/>
    </source>
</evidence>
<feature type="domain" description="AB hydrolase-1" evidence="3">
    <location>
        <begin position="82"/>
        <end position="227"/>
    </location>
</feature>
<evidence type="ECO:0000313" key="4">
    <source>
        <dbReference type="EMBL" id="XDI07272.1"/>
    </source>
</evidence>
<accession>A0AB39BM62</accession>
<reference evidence="4" key="1">
    <citation type="submission" date="2024-05" db="EMBL/GenBank/DDBJ databases">
        <title>Herbiconiux sp. A18JL235.</title>
        <authorList>
            <person name="Zhang G."/>
        </authorList>
    </citation>
    <scope>NUCLEOTIDE SEQUENCE</scope>
    <source>
        <strain evidence="4">A18JL235</strain>
    </source>
</reference>
<keyword evidence="2" id="KW-0732">Signal</keyword>
<keyword evidence="1" id="KW-0472">Membrane</keyword>